<feature type="signal peptide" evidence="4">
    <location>
        <begin position="1"/>
        <end position="43"/>
    </location>
</feature>
<evidence type="ECO:0000256" key="4">
    <source>
        <dbReference type="SAM" id="SignalP"/>
    </source>
</evidence>
<dbReference type="Gene3D" id="1.25.40.10">
    <property type="entry name" value="Tetratricopeptide repeat domain"/>
    <property type="match status" value="1"/>
</dbReference>
<protein>
    <submittedName>
        <fullName evidence="6">Tol-pal system protein YbgF</fullName>
    </submittedName>
</protein>
<dbReference type="InterPro" id="IPR011990">
    <property type="entry name" value="TPR-like_helical_dom_sf"/>
</dbReference>
<dbReference type="InterPro" id="IPR014162">
    <property type="entry name" value="CpoB_C"/>
</dbReference>
<dbReference type="SUPFAM" id="SSF48452">
    <property type="entry name" value="TPR-like"/>
    <property type="match status" value="1"/>
</dbReference>
<evidence type="ECO:0000256" key="3">
    <source>
        <dbReference type="SAM" id="Coils"/>
    </source>
</evidence>
<reference evidence="6" key="1">
    <citation type="submission" date="2022-08" db="EMBL/GenBank/DDBJ databases">
        <authorList>
            <person name="Dzunkova M."/>
            <person name="La Clair J."/>
            <person name="Tyml T."/>
            <person name="Doud D."/>
            <person name="Schulz F."/>
            <person name="Piquer S."/>
            <person name="Porcel Sanchis D."/>
            <person name="Osborn A."/>
            <person name="Robinson D."/>
            <person name="Louie K.B."/>
            <person name="Bowen B.P."/>
            <person name="Bowers R."/>
            <person name="Lee J."/>
            <person name="Arnau Llombart V."/>
            <person name="Diaz Villanueva W."/>
            <person name="Gosliner T."/>
            <person name="Northen T."/>
            <person name="Cheng J.-F."/>
            <person name="Burkart M.D."/>
            <person name="Woyke T."/>
        </authorList>
    </citation>
    <scope>NUCLEOTIDE SEQUENCE</scope>
    <source>
        <strain evidence="6">Df01</strain>
    </source>
</reference>
<dbReference type="Proteomes" id="UP001168167">
    <property type="component" value="Unassembled WGS sequence"/>
</dbReference>
<dbReference type="InterPro" id="IPR039565">
    <property type="entry name" value="BamD-like"/>
</dbReference>
<name>A0ABT7QJM2_9GAMM</name>
<reference evidence="6" key="2">
    <citation type="journal article" date="2023" name="Microbiome">
        <title>Synthase-selected sorting approach identifies a beta-lactone synthase in a nudibranch symbiotic bacterium.</title>
        <authorList>
            <person name="Dzunkova M."/>
            <person name="La Clair J.J."/>
            <person name="Tyml T."/>
            <person name="Doud D."/>
            <person name="Schulz F."/>
            <person name="Piquer-Esteban S."/>
            <person name="Porcel Sanchis D."/>
            <person name="Osborn A."/>
            <person name="Robinson D."/>
            <person name="Louie K.B."/>
            <person name="Bowen B.P."/>
            <person name="Bowers R.M."/>
            <person name="Lee J."/>
            <person name="Arnau V."/>
            <person name="Diaz-Villanueva W."/>
            <person name="Stepanauskas R."/>
            <person name="Gosliner T."/>
            <person name="Date S.V."/>
            <person name="Northen T.R."/>
            <person name="Cheng J.F."/>
            <person name="Burkart M.D."/>
            <person name="Woyke T."/>
        </authorList>
    </citation>
    <scope>NUCLEOTIDE SEQUENCE</scope>
    <source>
        <strain evidence="6">Df01</strain>
    </source>
</reference>
<feature type="domain" description="Outer membrane lipoprotein BamD-like" evidence="5">
    <location>
        <begin position="163"/>
        <end position="278"/>
    </location>
</feature>
<feature type="repeat" description="TPR" evidence="2">
    <location>
        <begin position="200"/>
        <end position="233"/>
    </location>
</feature>
<evidence type="ECO:0000313" key="6">
    <source>
        <dbReference type="EMBL" id="MDM5146882.1"/>
    </source>
</evidence>
<accession>A0ABT7QJM2</accession>
<keyword evidence="3" id="KW-0175">Coiled coil</keyword>
<keyword evidence="1 4" id="KW-0732">Signal</keyword>
<sequence>MKKRGPKTDVLAFVTTTNKHHFFFFNVAATLLAATFLSSPAQAQIFNDNVARKQAVENGKQIESLLGVVRSLDTQVKNIRTQLVSISKKQQDTEQRLRSLSGEIEELRATNDGESVNTLKIRSQQLSVDQEQLSGRTNALEAQLAKITQQFQEISQYVDIPEEKELYAAAFNAFQEENYEKAVRGFQRMLQYYPDGQFNANAGYWMGQAFMSLGKYQEAVNTARDTIALHGDSDKVPDAMLTLARALRNLSEKEQSVQVLEQLIDSHPTTLAADKARQLLVQ</sequence>
<evidence type="ECO:0000256" key="2">
    <source>
        <dbReference type="PROSITE-ProRule" id="PRU00339"/>
    </source>
</evidence>
<feature type="coiled-coil region" evidence="3">
    <location>
        <begin position="90"/>
        <end position="150"/>
    </location>
</feature>
<dbReference type="EMBL" id="JANQAO010000001">
    <property type="protein sequence ID" value="MDM5146882.1"/>
    <property type="molecule type" value="Genomic_DNA"/>
</dbReference>
<keyword evidence="2" id="KW-0802">TPR repeat</keyword>
<evidence type="ECO:0000259" key="5">
    <source>
        <dbReference type="Pfam" id="PF13525"/>
    </source>
</evidence>
<keyword evidence="7" id="KW-1185">Reference proteome</keyword>
<feature type="chain" id="PRO_5046941946" evidence="4">
    <location>
        <begin position="44"/>
        <end position="282"/>
    </location>
</feature>
<dbReference type="InterPro" id="IPR019734">
    <property type="entry name" value="TPR_rpt"/>
</dbReference>
<dbReference type="NCBIfam" id="TIGR02795">
    <property type="entry name" value="tol_pal_ybgF"/>
    <property type="match status" value="1"/>
</dbReference>
<gene>
    <name evidence="6" type="primary">ybgF</name>
    <name evidence="6" type="ORF">NQX30_00570</name>
</gene>
<organism evidence="6 7">
    <name type="scientific">Candidatus Doriopsillibacter californiensis</name>
    <dbReference type="NCBI Taxonomy" id="2970740"/>
    <lineage>
        <taxon>Bacteria</taxon>
        <taxon>Pseudomonadati</taxon>
        <taxon>Pseudomonadota</taxon>
        <taxon>Gammaproteobacteria</taxon>
        <taxon>Candidatus Tethybacterales</taxon>
        <taxon>Candidatus Persebacteraceae</taxon>
        <taxon>Candidatus Doriopsillibacter</taxon>
    </lineage>
</organism>
<comment type="caution">
    <text evidence="6">The sequence shown here is derived from an EMBL/GenBank/DDBJ whole genome shotgun (WGS) entry which is preliminary data.</text>
</comment>
<dbReference type="Pfam" id="PF13525">
    <property type="entry name" value="YfiO"/>
    <property type="match status" value="1"/>
</dbReference>
<evidence type="ECO:0000313" key="7">
    <source>
        <dbReference type="Proteomes" id="UP001168167"/>
    </source>
</evidence>
<evidence type="ECO:0000256" key="1">
    <source>
        <dbReference type="ARBA" id="ARBA00022729"/>
    </source>
</evidence>
<proteinExistence type="predicted"/>
<dbReference type="PROSITE" id="PS50005">
    <property type="entry name" value="TPR"/>
    <property type="match status" value="1"/>
</dbReference>